<name>A0A160TK33_9ZZZZ</name>
<keyword evidence="3" id="KW-0949">S-adenosyl-L-methionine</keyword>
<dbReference type="PROSITE" id="PS51682">
    <property type="entry name" value="SAM_OMT_I"/>
    <property type="match status" value="1"/>
</dbReference>
<dbReference type="EC" id="2.1.1.-" evidence="4"/>
<evidence type="ECO:0000313" key="4">
    <source>
        <dbReference type="EMBL" id="CUS44801.1"/>
    </source>
</evidence>
<accession>A0A160TK33</accession>
<protein>
    <submittedName>
        <fullName evidence="4">O-methyltransferase</fullName>
        <ecNumber evidence="4">2.1.1.-</ecNumber>
    </submittedName>
</protein>
<dbReference type="PANTHER" id="PTHR43167">
    <property type="entry name" value="PUTATIVE (AFU_ORTHOLOGUE AFUA_6G01830)-RELATED"/>
    <property type="match status" value="1"/>
</dbReference>
<dbReference type="PANTHER" id="PTHR43167:SF1">
    <property type="entry name" value="PUTATIVE (AFU_ORTHOLOGUE AFUA_6G01830)-RELATED"/>
    <property type="match status" value="1"/>
</dbReference>
<gene>
    <name evidence="4" type="ORF">MGWOODY_Smn197</name>
</gene>
<dbReference type="Gene3D" id="3.40.50.150">
    <property type="entry name" value="Vaccinia Virus protein VP39"/>
    <property type="match status" value="1"/>
</dbReference>
<dbReference type="CDD" id="cd02440">
    <property type="entry name" value="AdoMet_MTases"/>
    <property type="match status" value="1"/>
</dbReference>
<evidence type="ECO:0000256" key="3">
    <source>
        <dbReference type="ARBA" id="ARBA00022691"/>
    </source>
</evidence>
<dbReference type="InterPro" id="IPR002935">
    <property type="entry name" value="SAM_O-MeTrfase"/>
</dbReference>
<dbReference type="EMBL" id="CZQE01000181">
    <property type="protein sequence ID" value="CUS44801.1"/>
    <property type="molecule type" value="Genomic_DNA"/>
</dbReference>
<dbReference type="GO" id="GO:0032259">
    <property type="term" value="P:methylation"/>
    <property type="evidence" value="ECO:0007669"/>
    <property type="project" value="UniProtKB-KW"/>
</dbReference>
<keyword evidence="1 4" id="KW-0489">Methyltransferase</keyword>
<dbReference type="InterPro" id="IPR029063">
    <property type="entry name" value="SAM-dependent_MTases_sf"/>
</dbReference>
<sequence>MAAVLQRLFAEAEQADRPLIESFLNGDTPPDQMIADVIAAEKWDLRELYREQADNFLNISPEFGRFLYMCARACNAALIVEFGTSMGVSAIHLAAALHDMGRGKLIGTELEPGKAIRARAHLEEAGLAGFVDIRLGDARETLREIDGDIDLVLLDGAFSLYLDVLKVLEPRFRAGTLIVAENAFEEADGYLQYVRDPANGYLSQSIPVNEGRGNEFTIVTRSPGQQPRPTTA</sequence>
<dbReference type="AlphaFoldDB" id="A0A160TK33"/>
<dbReference type="GO" id="GO:0008171">
    <property type="term" value="F:O-methyltransferase activity"/>
    <property type="evidence" value="ECO:0007669"/>
    <property type="project" value="InterPro"/>
</dbReference>
<keyword evidence="2 4" id="KW-0808">Transferase</keyword>
<dbReference type="Pfam" id="PF13578">
    <property type="entry name" value="Methyltransf_24"/>
    <property type="match status" value="1"/>
</dbReference>
<dbReference type="SUPFAM" id="SSF53335">
    <property type="entry name" value="S-adenosyl-L-methionine-dependent methyltransferases"/>
    <property type="match status" value="1"/>
</dbReference>
<evidence type="ECO:0000256" key="1">
    <source>
        <dbReference type="ARBA" id="ARBA00022603"/>
    </source>
</evidence>
<reference evidence="4" key="1">
    <citation type="submission" date="2015-10" db="EMBL/GenBank/DDBJ databases">
        <authorList>
            <person name="Gilbert D.G."/>
        </authorList>
    </citation>
    <scope>NUCLEOTIDE SEQUENCE</scope>
</reference>
<organism evidence="4">
    <name type="scientific">hydrothermal vent metagenome</name>
    <dbReference type="NCBI Taxonomy" id="652676"/>
    <lineage>
        <taxon>unclassified sequences</taxon>
        <taxon>metagenomes</taxon>
        <taxon>ecological metagenomes</taxon>
    </lineage>
</organism>
<proteinExistence type="predicted"/>
<evidence type="ECO:0000256" key="2">
    <source>
        <dbReference type="ARBA" id="ARBA00022679"/>
    </source>
</evidence>